<evidence type="ECO:0000256" key="2">
    <source>
        <dbReference type="ARBA" id="ARBA00022475"/>
    </source>
</evidence>
<dbReference type="AlphaFoldDB" id="A0A086ZPE4"/>
<protein>
    <submittedName>
        <fullName evidence="7">Putative cysteine/O-acetylserine efflux protein</fullName>
    </submittedName>
</protein>
<feature type="transmembrane region" description="Helical" evidence="6">
    <location>
        <begin position="44"/>
        <end position="69"/>
    </location>
</feature>
<dbReference type="PANTHER" id="PTHR30086">
    <property type="entry name" value="ARGININE EXPORTER PROTEIN ARGO"/>
    <property type="match status" value="1"/>
</dbReference>
<feature type="transmembrane region" description="Helical" evidence="6">
    <location>
        <begin position="147"/>
        <end position="167"/>
    </location>
</feature>
<dbReference type="InterPro" id="IPR001123">
    <property type="entry name" value="LeuE-type"/>
</dbReference>
<proteinExistence type="predicted"/>
<evidence type="ECO:0000313" key="8">
    <source>
        <dbReference type="Proteomes" id="UP000029093"/>
    </source>
</evidence>
<gene>
    <name evidence="7" type="ORF">BBOU_0524</name>
</gene>
<keyword evidence="2" id="KW-1003">Cell membrane</keyword>
<dbReference type="GO" id="GO:0005886">
    <property type="term" value="C:plasma membrane"/>
    <property type="evidence" value="ECO:0007669"/>
    <property type="project" value="UniProtKB-SubCell"/>
</dbReference>
<reference evidence="7 8" key="1">
    <citation type="submission" date="2014-03" db="EMBL/GenBank/DDBJ databases">
        <title>Genomics of Bifidobacteria.</title>
        <authorList>
            <person name="Ventura M."/>
            <person name="Milani C."/>
            <person name="Lugli G.A."/>
        </authorList>
    </citation>
    <scope>NUCLEOTIDE SEQUENCE [LARGE SCALE GENOMIC DNA]</scope>
    <source>
        <strain evidence="7 8">LMG 10736</strain>
    </source>
</reference>
<evidence type="ECO:0000256" key="4">
    <source>
        <dbReference type="ARBA" id="ARBA00022989"/>
    </source>
</evidence>
<evidence type="ECO:0000256" key="3">
    <source>
        <dbReference type="ARBA" id="ARBA00022692"/>
    </source>
</evidence>
<feature type="transmembrane region" description="Helical" evidence="6">
    <location>
        <begin position="75"/>
        <end position="94"/>
    </location>
</feature>
<keyword evidence="4 6" id="KW-1133">Transmembrane helix</keyword>
<evidence type="ECO:0000313" key="7">
    <source>
        <dbReference type="EMBL" id="KFI48394.1"/>
    </source>
</evidence>
<dbReference type="GO" id="GO:0033228">
    <property type="term" value="P:cysteine export across plasma membrane"/>
    <property type="evidence" value="ECO:0007669"/>
    <property type="project" value="TreeGrafter"/>
</dbReference>
<dbReference type="GO" id="GO:0015171">
    <property type="term" value="F:amino acid transmembrane transporter activity"/>
    <property type="evidence" value="ECO:0007669"/>
    <property type="project" value="TreeGrafter"/>
</dbReference>
<dbReference type="Pfam" id="PF01810">
    <property type="entry name" value="LysE"/>
    <property type="match status" value="1"/>
</dbReference>
<evidence type="ECO:0000256" key="5">
    <source>
        <dbReference type="ARBA" id="ARBA00023136"/>
    </source>
</evidence>
<organism evidence="7 8">
    <name type="scientific">Bifidobacterium boum</name>
    <dbReference type="NCBI Taxonomy" id="78343"/>
    <lineage>
        <taxon>Bacteria</taxon>
        <taxon>Bacillati</taxon>
        <taxon>Actinomycetota</taxon>
        <taxon>Actinomycetes</taxon>
        <taxon>Bifidobacteriales</taxon>
        <taxon>Bifidobacteriaceae</taxon>
        <taxon>Bifidobacterium</taxon>
    </lineage>
</organism>
<accession>A0A086ZPE4</accession>
<keyword evidence="3 6" id="KW-0812">Transmembrane</keyword>
<dbReference type="EMBL" id="JGYQ01000007">
    <property type="protein sequence ID" value="KFI48394.1"/>
    <property type="molecule type" value="Genomic_DNA"/>
</dbReference>
<evidence type="ECO:0000256" key="6">
    <source>
        <dbReference type="SAM" id="Phobius"/>
    </source>
</evidence>
<sequence length="196" mass="21714">MIPGYVLTNFFVYALVNAFTPGPGNILALNTVTNYGWKKGRPLFWGIFAGYYAVQIICAVFVYGVGAFLPHALQAMKYIGAAYILWLAIHIAISKPEVSEEQGSASFAKGFLLQFVNVKIYMFGITALTGFITAYSRALWTLVGVEFLIATMGTIATLTWIGAGLLIQKFYVRHYRMINIVLALTLLECVWSMLQA</sequence>
<feature type="transmembrane region" description="Helical" evidence="6">
    <location>
        <begin position="115"/>
        <end position="135"/>
    </location>
</feature>
<name>A0A086ZPE4_9BIFI</name>
<feature type="transmembrane region" description="Helical" evidence="6">
    <location>
        <begin position="12"/>
        <end position="32"/>
    </location>
</feature>
<keyword evidence="8" id="KW-1185">Reference proteome</keyword>
<keyword evidence="5 6" id="KW-0472">Membrane</keyword>
<dbReference type="Proteomes" id="UP000029093">
    <property type="component" value="Unassembled WGS sequence"/>
</dbReference>
<comment type="subcellular location">
    <subcellularLocation>
        <location evidence="1">Cell membrane</location>
        <topology evidence="1">Multi-pass membrane protein</topology>
    </subcellularLocation>
</comment>
<evidence type="ECO:0000256" key="1">
    <source>
        <dbReference type="ARBA" id="ARBA00004651"/>
    </source>
</evidence>
<dbReference type="PANTHER" id="PTHR30086:SF20">
    <property type="entry name" value="ARGININE EXPORTER PROTEIN ARGO-RELATED"/>
    <property type="match status" value="1"/>
</dbReference>
<comment type="caution">
    <text evidence="7">The sequence shown here is derived from an EMBL/GenBank/DDBJ whole genome shotgun (WGS) entry which is preliminary data.</text>
</comment>